<dbReference type="InterPro" id="IPR005025">
    <property type="entry name" value="FMN_Rdtase-like_dom"/>
</dbReference>
<protein>
    <submittedName>
        <fullName evidence="2">NAD(P)H-dependent oxidoreductase</fullName>
    </submittedName>
</protein>
<keyword evidence="3" id="KW-1185">Reference proteome</keyword>
<evidence type="ECO:0000259" key="1">
    <source>
        <dbReference type="Pfam" id="PF03358"/>
    </source>
</evidence>
<dbReference type="InterPro" id="IPR050712">
    <property type="entry name" value="NAD(P)H-dep_reductase"/>
</dbReference>
<dbReference type="Proteomes" id="UP001500822">
    <property type="component" value="Unassembled WGS sequence"/>
</dbReference>
<dbReference type="InterPro" id="IPR029039">
    <property type="entry name" value="Flavoprotein-like_sf"/>
</dbReference>
<dbReference type="RefSeq" id="WP_246991389.1">
    <property type="nucleotide sequence ID" value="NZ_BAABIE010000005.1"/>
</dbReference>
<comment type="caution">
    <text evidence="2">The sequence shown here is derived from an EMBL/GenBank/DDBJ whole genome shotgun (WGS) entry which is preliminary data.</text>
</comment>
<evidence type="ECO:0000313" key="2">
    <source>
        <dbReference type="EMBL" id="GAA4745746.1"/>
    </source>
</evidence>
<accession>A0ABP8Z3Z8</accession>
<name>A0ABP8Z3Z8_9ACTN</name>
<dbReference type="Gene3D" id="3.40.50.360">
    <property type="match status" value="1"/>
</dbReference>
<organism evidence="2 3">
    <name type="scientific">Gordonia alkaliphila</name>
    <dbReference type="NCBI Taxonomy" id="1053547"/>
    <lineage>
        <taxon>Bacteria</taxon>
        <taxon>Bacillati</taxon>
        <taxon>Actinomycetota</taxon>
        <taxon>Actinomycetes</taxon>
        <taxon>Mycobacteriales</taxon>
        <taxon>Gordoniaceae</taxon>
        <taxon>Gordonia</taxon>
    </lineage>
</organism>
<dbReference type="PANTHER" id="PTHR30543:SF21">
    <property type="entry name" value="NAD(P)H-DEPENDENT FMN REDUCTASE LOT6"/>
    <property type="match status" value="1"/>
</dbReference>
<dbReference type="PANTHER" id="PTHR30543">
    <property type="entry name" value="CHROMATE REDUCTASE"/>
    <property type="match status" value="1"/>
</dbReference>
<sequence length="185" mass="19108">MSLTSRTVVVLVGSLRRDSINRRIARLVAEQAGEGVDVQIVEGLDTLPFYNEDLDVDGVRGAAVDALRAQVGAADAVLMVTPEYNGGLPAVLKNAIDWLSRPFGECALSSRQVAVIGSALGRYAGTWAREDARKAVGIAGATVIETVELGILAGEVLGGAEGDELLAQQVAGVLDGLLGELVGAV</sequence>
<gene>
    <name evidence="2" type="ORF">GCM10023217_13720</name>
</gene>
<proteinExistence type="predicted"/>
<reference evidence="3" key="1">
    <citation type="journal article" date="2019" name="Int. J. Syst. Evol. Microbiol.">
        <title>The Global Catalogue of Microorganisms (GCM) 10K type strain sequencing project: providing services to taxonomists for standard genome sequencing and annotation.</title>
        <authorList>
            <consortium name="The Broad Institute Genomics Platform"/>
            <consortium name="The Broad Institute Genome Sequencing Center for Infectious Disease"/>
            <person name="Wu L."/>
            <person name="Ma J."/>
        </authorList>
    </citation>
    <scope>NUCLEOTIDE SEQUENCE [LARGE SCALE GENOMIC DNA]</scope>
    <source>
        <strain evidence="3">JCM 18077</strain>
    </source>
</reference>
<dbReference type="SUPFAM" id="SSF52218">
    <property type="entry name" value="Flavoproteins"/>
    <property type="match status" value="1"/>
</dbReference>
<dbReference type="EMBL" id="BAABIE010000005">
    <property type="protein sequence ID" value="GAA4745746.1"/>
    <property type="molecule type" value="Genomic_DNA"/>
</dbReference>
<evidence type="ECO:0000313" key="3">
    <source>
        <dbReference type="Proteomes" id="UP001500822"/>
    </source>
</evidence>
<dbReference type="Pfam" id="PF03358">
    <property type="entry name" value="FMN_red"/>
    <property type="match status" value="1"/>
</dbReference>
<feature type="domain" description="NADPH-dependent FMN reductase-like" evidence="1">
    <location>
        <begin position="7"/>
        <end position="149"/>
    </location>
</feature>